<dbReference type="Proteomes" id="UP001515943">
    <property type="component" value="Unassembled WGS sequence"/>
</dbReference>
<feature type="non-terminal residue" evidence="1">
    <location>
        <position position="80"/>
    </location>
</feature>
<sequence length="80" mass="8555">MSWRFEHVTLGQRVRFGTGEAADNLAAEVARLGSKRVLLIAGKSEEAIAAAVTSKIDVAARCTDVAPHVPVDRAERARAL</sequence>
<evidence type="ECO:0000313" key="2">
    <source>
        <dbReference type="Proteomes" id="UP001515943"/>
    </source>
</evidence>
<evidence type="ECO:0000313" key="1">
    <source>
        <dbReference type="EMBL" id="NKE61373.1"/>
    </source>
</evidence>
<name>A0ABX1FQT1_9PSEU</name>
<comment type="caution">
    <text evidence="1">The sequence shown here is derived from an EMBL/GenBank/DDBJ whole genome shotgun (WGS) entry which is preliminary data.</text>
</comment>
<reference evidence="1 2" key="1">
    <citation type="submission" date="2019-08" db="EMBL/GenBank/DDBJ databases">
        <title>Lentzea from Indian Himalayas.</title>
        <authorList>
            <person name="Mandal S."/>
            <person name="Mallick Gupta A."/>
            <person name="Maiti P.K."/>
            <person name="Sarkar J."/>
            <person name="Mandal S."/>
        </authorList>
    </citation>
    <scope>NUCLEOTIDE SEQUENCE [LARGE SCALE GENOMIC DNA]</scope>
    <source>
        <strain evidence="1 2">PSKA42</strain>
    </source>
</reference>
<keyword evidence="2" id="KW-1185">Reference proteome</keyword>
<dbReference type="EMBL" id="VSRL01000170">
    <property type="protein sequence ID" value="NKE61373.1"/>
    <property type="molecule type" value="Genomic_DNA"/>
</dbReference>
<gene>
    <name evidence="1" type="ORF">FXN61_33240</name>
</gene>
<accession>A0ABX1FQT1</accession>
<organism evidence="1 2">
    <name type="scientific">Lentzea indica</name>
    <dbReference type="NCBI Taxonomy" id="2604800"/>
    <lineage>
        <taxon>Bacteria</taxon>
        <taxon>Bacillati</taxon>
        <taxon>Actinomycetota</taxon>
        <taxon>Actinomycetes</taxon>
        <taxon>Pseudonocardiales</taxon>
        <taxon>Pseudonocardiaceae</taxon>
        <taxon>Lentzea</taxon>
    </lineage>
</organism>
<proteinExistence type="predicted"/>
<dbReference type="Gene3D" id="3.40.50.1970">
    <property type="match status" value="1"/>
</dbReference>
<protein>
    <submittedName>
        <fullName evidence="1">Maleylacetate reductase</fullName>
    </submittedName>
</protein>